<keyword evidence="3" id="KW-1185">Reference proteome</keyword>
<accession>A0A7W6INC4</accession>
<organism evidence="2 3">
    <name type="scientific">Devosia subaequoris</name>
    <dbReference type="NCBI Taxonomy" id="395930"/>
    <lineage>
        <taxon>Bacteria</taxon>
        <taxon>Pseudomonadati</taxon>
        <taxon>Pseudomonadota</taxon>
        <taxon>Alphaproteobacteria</taxon>
        <taxon>Hyphomicrobiales</taxon>
        <taxon>Devosiaceae</taxon>
        <taxon>Devosia</taxon>
    </lineage>
</organism>
<evidence type="ECO:0000256" key="1">
    <source>
        <dbReference type="SAM" id="Phobius"/>
    </source>
</evidence>
<name>A0A7W6INC4_9HYPH</name>
<reference evidence="2 3" key="1">
    <citation type="submission" date="2020-08" db="EMBL/GenBank/DDBJ databases">
        <title>Genomic Encyclopedia of Type Strains, Phase IV (KMG-IV): sequencing the most valuable type-strain genomes for metagenomic binning, comparative biology and taxonomic classification.</title>
        <authorList>
            <person name="Goeker M."/>
        </authorList>
    </citation>
    <scope>NUCLEOTIDE SEQUENCE [LARGE SCALE GENOMIC DNA]</scope>
    <source>
        <strain evidence="2 3">DSM 23447</strain>
    </source>
</reference>
<protein>
    <recommendedName>
        <fullName evidence="4">LPS export ABC transporter periplasmic protein LptC</fullName>
    </recommendedName>
</protein>
<dbReference type="AlphaFoldDB" id="A0A7W6INC4"/>
<proteinExistence type="predicted"/>
<comment type="caution">
    <text evidence="2">The sequence shown here is derived from an EMBL/GenBank/DDBJ whole genome shotgun (WGS) entry which is preliminary data.</text>
</comment>
<evidence type="ECO:0000313" key="3">
    <source>
        <dbReference type="Proteomes" id="UP000547011"/>
    </source>
</evidence>
<evidence type="ECO:0008006" key="4">
    <source>
        <dbReference type="Google" id="ProtNLM"/>
    </source>
</evidence>
<keyword evidence="1" id="KW-0812">Transmembrane</keyword>
<gene>
    <name evidence="2" type="ORF">GGR20_001924</name>
</gene>
<sequence length="214" mass="22689">MPAATAPRRMYDRLGRRNRIVAILRLGVPLLGSVVLAGLLVQIYVSSFTGRFNIEQISVTPDAVVIDAPEYVGTLTDGSSYRVWAETARARVEQSNLVDLSNAMLVLNRIDGVQLTMEAEEAQLDTAAQLTMVPGEADVADSTGTTGTLNDSVFDWGEQLLTSRGAVAIDYSDGSTIRADGLVYDASTIVWTFTGSTVTLPSTPGEADTGAGGE</sequence>
<dbReference type="Proteomes" id="UP000547011">
    <property type="component" value="Unassembled WGS sequence"/>
</dbReference>
<feature type="transmembrane region" description="Helical" evidence="1">
    <location>
        <begin position="20"/>
        <end position="45"/>
    </location>
</feature>
<keyword evidence="1" id="KW-1133">Transmembrane helix</keyword>
<evidence type="ECO:0000313" key="2">
    <source>
        <dbReference type="EMBL" id="MBB4052281.1"/>
    </source>
</evidence>
<dbReference type="EMBL" id="JACIEW010000004">
    <property type="protein sequence ID" value="MBB4052281.1"/>
    <property type="molecule type" value="Genomic_DNA"/>
</dbReference>
<keyword evidence="1" id="KW-0472">Membrane</keyword>
<dbReference type="RefSeq" id="WP_183310996.1">
    <property type="nucleotide sequence ID" value="NZ_JACIEW010000004.1"/>
</dbReference>